<name>A0A8J2QM66_9NEOP</name>
<feature type="region of interest" description="Disordered" evidence="1">
    <location>
        <begin position="927"/>
        <end position="961"/>
    </location>
</feature>
<feature type="compositionally biased region" description="Acidic residues" evidence="1">
    <location>
        <begin position="944"/>
        <end position="961"/>
    </location>
</feature>
<keyword evidence="5" id="KW-1185">Reference proteome</keyword>
<comment type="caution">
    <text evidence="4">The sequence shown here is derived from an EMBL/GenBank/DDBJ whole genome shotgun (WGS) entry which is preliminary data.</text>
</comment>
<dbReference type="InterPro" id="IPR026983">
    <property type="entry name" value="DHC"/>
</dbReference>
<dbReference type="InterPro" id="IPR013594">
    <property type="entry name" value="Dynein_heavy_tail"/>
</dbReference>
<dbReference type="Proteomes" id="UP000789524">
    <property type="component" value="Unassembled WGS sequence"/>
</dbReference>
<dbReference type="GO" id="GO:0005858">
    <property type="term" value="C:axonemal dynein complex"/>
    <property type="evidence" value="ECO:0007669"/>
    <property type="project" value="TreeGrafter"/>
</dbReference>
<proteinExistence type="predicted"/>
<feature type="domain" description="Dynein heavy chain tail" evidence="2">
    <location>
        <begin position="194"/>
        <end position="762"/>
    </location>
</feature>
<reference evidence="4" key="1">
    <citation type="submission" date="2021-09" db="EMBL/GenBank/DDBJ databases">
        <authorList>
            <person name="Martin H S."/>
        </authorList>
    </citation>
    <scope>NUCLEOTIDE SEQUENCE</scope>
</reference>
<gene>
    <name evidence="4" type="ORF">DCHRY22_LOCUS6129</name>
</gene>
<organism evidence="4 5">
    <name type="scientific">Danaus chrysippus</name>
    <name type="common">African queen</name>
    <dbReference type="NCBI Taxonomy" id="151541"/>
    <lineage>
        <taxon>Eukaryota</taxon>
        <taxon>Metazoa</taxon>
        <taxon>Ecdysozoa</taxon>
        <taxon>Arthropoda</taxon>
        <taxon>Hexapoda</taxon>
        <taxon>Insecta</taxon>
        <taxon>Pterygota</taxon>
        <taxon>Neoptera</taxon>
        <taxon>Endopterygota</taxon>
        <taxon>Lepidoptera</taxon>
        <taxon>Glossata</taxon>
        <taxon>Ditrysia</taxon>
        <taxon>Papilionoidea</taxon>
        <taxon>Nymphalidae</taxon>
        <taxon>Danainae</taxon>
        <taxon>Danaini</taxon>
        <taxon>Danaina</taxon>
        <taxon>Danaus</taxon>
        <taxon>Anosia</taxon>
    </lineage>
</organism>
<dbReference type="EMBL" id="CAKASE010000053">
    <property type="protein sequence ID" value="CAG9565245.1"/>
    <property type="molecule type" value="Genomic_DNA"/>
</dbReference>
<dbReference type="GO" id="GO:0051959">
    <property type="term" value="F:dynein light intermediate chain binding"/>
    <property type="evidence" value="ECO:0007669"/>
    <property type="project" value="InterPro"/>
</dbReference>
<dbReference type="GO" id="GO:0045505">
    <property type="term" value="F:dynein intermediate chain binding"/>
    <property type="evidence" value="ECO:0007669"/>
    <property type="project" value="InterPro"/>
</dbReference>
<dbReference type="OrthoDB" id="447173at2759"/>
<dbReference type="Pfam" id="PF08385">
    <property type="entry name" value="DHC_N1"/>
    <property type="match status" value="1"/>
</dbReference>
<accession>A0A8J2QM66</accession>
<dbReference type="PANTHER" id="PTHR46532">
    <property type="entry name" value="MALE FERTILITY FACTOR KL5"/>
    <property type="match status" value="1"/>
</dbReference>
<dbReference type="Pfam" id="PF08393">
    <property type="entry name" value="DHC_N2"/>
    <property type="match status" value="1"/>
</dbReference>
<evidence type="ECO:0000256" key="1">
    <source>
        <dbReference type="SAM" id="MobiDB-lite"/>
    </source>
</evidence>
<sequence length="1607" mass="189630">MGDKEDVDTRLEFMSEYILKSLKLKIEKWTKFITGDERHLLYKFYDMPKFEVIVFRLNTSGLLTCSTSFPPISRGKMVYFLRNSDQKITQGNFRTTLTIGEMSGNVLMDLSVMADEVIGPLLCNPENQTGWPKIVKNDMKRHVNELRNLMHQLKGDMSSQIMLPMPEGVENIYHAEAKLKESDSEDVDLHLKTNIEGAIIKWAQQIHDLLQEDSYIAFKRTKFPLPNADIEFYAHRLRNLEGIYSQLRDPRVKRMAHYLESTKSVYLQCFKTMLTNVVAAIIECRDIYVYQKPLLIHFETFEGTDFSDAKHLIRPMFHCIGLLWGNSRYFCSVEKLIPLLREVCNLVIMQCTNSIDPPSIFQGEADEQLLKLRKAIGILNHFIETYEMNRDKVHTFFPAGALPVSWSFDFDRVFSRFNTYMKRLHMIENILEATVEIFKLEKVEFSGLRGKILSTECMKVLDEYTHIYLNLGNITYDPADPEDTKFHADYDKHMKVIEHMDRRLASLFAQGLDECHDLEHFFKFFQILGDLYRRPIIQNELKPKVMKILDFMHSNLDAVKEIFDEEMAKLNPKAADRPMVDPYLPPVAGVIWWIHKLRRRIQSPMEDFILFEDPIIECENAIYLKQKHHEMLGYLNQVEDRQFKQWCTTVPNICKMHLAKNLIYRDPPFVRNNFSPELVMLLREIRYMKYLDKQGIPPDGLELYARNEKLQYDMNRLNRAIAWYNAIREGSHETEVALIEKEISAIDNLLGRGVEELTWNDDFTEWMAEVYAAINTLQERVLTAQNNVKRGLSNIAAWGDVPLHNRKDNPEKLELLAVKERHPRMIARRKRILESHAEFEQTLKENYKLFFNIKSDEESDIEEEVEEEEIDELTMDEDERLARQQRLQQKMEEREAKMIAKMEREQEKAEKEQLKFERREARRLKKEAKEAERLERQERREAGEEVESPVEDEEEVDPEELADIEEERRELEEAAFRAERWPAYVRYVDELVSAQVMKAIKCSLDLFEKQTDLEKGPRVAFMEIMAELKDPDIYFSPSLDLDEADGLYDTMKEMMKDMFLQATMFPRIDPIVPIATYEDDIKKEDAMIDLYHDILKRIENSINDVVQYASRYEKYAPLWLEDRQEVLAGFLKYGRVIPPEEFDKYRFENGCDPPEVKPNLEQYQHEIDKFNALYNEVESLPPDYLCNGWLKLNLKRLNQAIMNIICKWSNLYKQNLKDHVQKSLDDLEEFIAYASKELAVELEEDDYEGLLKVMGVLNEVKAKMDAGTDQMFEPLRDIMYVLKEYGVDFPEETYEQLDVLPERWRNLVKQATVIKNEVAPMQAAQAALIAKRVALLNLRLTMYRDQFQLKEVFFENCHEPYRQIDKIHLELIHFEDIVKTLKKSCGLFDIQPPDEKNLKQCRRELKLVKQLWDYYNLVMGTIEFWKKSPWKKIDADGMDQECKRFTKDLRQLDKEMRVWEPYISIEATIKNLMTSLRAVTDLQNPAIKDRHWVELMMATKKAAHTHIMSIDTRRDHSEPFAFKHNLRCRVTFSDILADFKSLEELASSLEDISAAARMEELTKNDYSNLQLQNFRRPKPQENENCNNNFIKLNRTYTRHHFKGNGPQ</sequence>
<protein>
    <submittedName>
        <fullName evidence="4">(African queen) hypothetical protein</fullName>
    </submittedName>
</protein>
<dbReference type="InterPro" id="IPR013602">
    <property type="entry name" value="Dynein_heavy_linker"/>
</dbReference>
<feature type="domain" description="Dynein heavy chain linker" evidence="3">
    <location>
        <begin position="1398"/>
        <end position="1563"/>
    </location>
</feature>
<dbReference type="PANTHER" id="PTHR46532:SF11">
    <property type="entry name" value="DYNEIN AXONEMAL HEAVY CHAIN 12"/>
    <property type="match status" value="1"/>
</dbReference>
<dbReference type="GO" id="GO:0007018">
    <property type="term" value="P:microtubule-based movement"/>
    <property type="evidence" value="ECO:0007669"/>
    <property type="project" value="InterPro"/>
</dbReference>
<evidence type="ECO:0000313" key="5">
    <source>
        <dbReference type="Proteomes" id="UP000789524"/>
    </source>
</evidence>
<feature type="compositionally biased region" description="Basic and acidic residues" evidence="1">
    <location>
        <begin position="927"/>
        <end position="943"/>
    </location>
</feature>
<evidence type="ECO:0000313" key="4">
    <source>
        <dbReference type="EMBL" id="CAG9565245.1"/>
    </source>
</evidence>
<evidence type="ECO:0000259" key="2">
    <source>
        <dbReference type="Pfam" id="PF08385"/>
    </source>
</evidence>
<evidence type="ECO:0000259" key="3">
    <source>
        <dbReference type="Pfam" id="PF08393"/>
    </source>
</evidence>